<feature type="transmembrane region" description="Helical" evidence="1">
    <location>
        <begin position="186"/>
        <end position="210"/>
    </location>
</feature>
<evidence type="ECO:0000313" key="4">
    <source>
        <dbReference type="Proteomes" id="UP000299084"/>
    </source>
</evidence>
<feature type="domain" description="CIP2A N-terminal" evidence="2">
    <location>
        <begin position="227"/>
        <end position="356"/>
    </location>
</feature>
<dbReference type="InterPro" id="IPR048701">
    <property type="entry name" value="CIP2A_N"/>
</dbReference>
<organism evidence="3 4">
    <name type="scientific">Camelus dromedarius</name>
    <name type="common">Dromedary</name>
    <name type="synonym">Arabian camel</name>
    <dbReference type="NCBI Taxonomy" id="9838"/>
    <lineage>
        <taxon>Eukaryota</taxon>
        <taxon>Metazoa</taxon>
        <taxon>Chordata</taxon>
        <taxon>Craniata</taxon>
        <taxon>Vertebrata</taxon>
        <taxon>Euteleostomi</taxon>
        <taxon>Mammalia</taxon>
        <taxon>Eutheria</taxon>
        <taxon>Laurasiatheria</taxon>
        <taxon>Artiodactyla</taxon>
        <taxon>Tylopoda</taxon>
        <taxon>Camelidae</taxon>
        <taxon>Camelus</taxon>
    </lineage>
</organism>
<dbReference type="InterPro" id="IPR011989">
    <property type="entry name" value="ARM-like"/>
</dbReference>
<dbReference type="Proteomes" id="UP000299084">
    <property type="component" value="Unassembled WGS sequence"/>
</dbReference>
<feature type="transmembrane region" description="Helical" evidence="1">
    <location>
        <begin position="222"/>
        <end position="242"/>
    </location>
</feature>
<comment type="caution">
    <text evidence="3">The sequence shown here is derived from an EMBL/GenBank/DDBJ whole genome shotgun (WGS) entry which is preliminary data.</text>
</comment>
<keyword evidence="4" id="KW-1185">Reference proteome</keyword>
<evidence type="ECO:0000256" key="1">
    <source>
        <dbReference type="SAM" id="Phobius"/>
    </source>
</evidence>
<keyword evidence="1" id="KW-1133">Transmembrane helix</keyword>
<sequence>MDSTACLKSLLLTISQYKAVKSEANATQLLRHLEVISGQKLTRLFTSNQILPSECLSCLVELLEDPNISAPLILSIISLLSQLAVDSETRDCLQNTYNLNNVLAGVVCRSSTCHSDSVFLQVYTPTQHFPLNTYELITFLIDHIQSSEDELTMPCLGLLANLCRYNLSVQTHIKTLSNVKSFYRTLISFLAHSSLTVVVFALSILSSLTLNEEVGEKVNMTFLLYIAQVLELLLAFCSVTQLRHVLTKMIFEQSSSGNTILGSRSKCLEPTVALLRWASQPLDGSENCPILALELFKEIFEDVIDTANCSSADRFVTLLLPTILDQLQFTEQNIDEALMRKKCERMVKAIEVLLNILQL</sequence>
<feature type="domain" description="CIP2A N-terminal" evidence="2">
    <location>
        <begin position="19"/>
        <end position="218"/>
    </location>
</feature>
<dbReference type="InterPro" id="IPR042510">
    <property type="entry name" value="CIP2A"/>
</dbReference>
<proteinExistence type="predicted"/>
<dbReference type="EMBL" id="JWIN03000001">
    <property type="protein sequence ID" value="KAB1284047.1"/>
    <property type="molecule type" value="Genomic_DNA"/>
</dbReference>
<dbReference type="Pfam" id="PF21044">
    <property type="entry name" value="CIP2A_N"/>
    <property type="match status" value="2"/>
</dbReference>
<dbReference type="SUPFAM" id="SSF48371">
    <property type="entry name" value="ARM repeat"/>
    <property type="match status" value="1"/>
</dbReference>
<dbReference type="InterPro" id="IPR016024">
    <property type="entry name" value="ARM-type_fold"/>
</dbReference>
<reference evidence="3 4" key="1">
    <citation type="journal article" date="2019" name="Mol. Ecol. Resour.">
        <title>Improving Illumina assemblies with Hi-C and long reads: an example with the North African dromedary.</title>
        <authorList>
            <person name="Elbers J.P."/>
            <person name="Rogers M.F."/>
            <person name="Perelman P.L."/>
            <person name="Proskuryakova A.A."/>
            <person name="Serdyukova N.A."/>
            <person name="Johnson W.E."/>
            <person name="Horin P."/>
            <person name="Corander J."/>
            <person name="Murphy D."/>
            <person name="Burger P.A."/>
        </authorList>
    </citation>
    <scope>NUCLEOTIDE SEQUENCE [LARGE SCALE GENOMIC DNA]</scope>
    <source>
        <strain evidence="3">Drom800</strain>
        <tissue evidence="3">Blood</tissue>
    </source>
</reference>
<gene>
    <name evidence="3" type="ORF">Cadr_000000856</name>
</gene>
<dbReference type="Gene3D" id="1.25.10.10">
    <property type="entry name" value="Leucine-rich Repeat Variant"/>
    <property type="match status" value="1"/>
</dbReference>
<accession>A0A5N4EKZ4</accession>
<name>A0A5N4EKZ4_CAMDR</name>
<dbReference type="AlphaFoldDB" id="A0A5N4EKZ4"/>
<evidence type="ECO:0000313" key="3">
    <source>
        <dbReference type="EMBL" id="KAB1284047.1"/>
    </source>
</evidence>
<dbReference type="PANTHER" id="PTHR23161:SF2">
    <property type="entry name" value="PROTEIN CIP2A"/>
    <property type="match status" value="1"/>
</dbReference>
<protein>
    <submittedName>
        <fullName evidence="3">Protein CIP2A</fullName>
    </submittedName>
</protein>
<evidence type="ECO:0000259" key="2">
    <source>
        <dbReference type="Pfam" id="PF21044"/>
    </source>
</evidence>
<dbReference type="PANTHER" id="PTHR23161">
    <property type="entry name" value="PROTEIN CIP2A"/>
    <property type="match status" value="1"/>
</dbReference>
<keyword evidence="1" id="KW-0472">Membrane</keyword>
<keyword evidence="1" id="KW-0812">Transmembrane</keyword>